<keyword evidence="3 7" id="KW-0801">TPQ</keyword>
<dbReference type="Gene3D" id="2.70.98.20">
    <property type="entry name" value="Copper amine oxidase, catalytic domain"/>
    <property type="match status" value="1"/>
</dbReference>
<evidence type="ECO:0000256" key="7">
    <source>
        <dbReference type="PIRSR" id="PIRSR600269-50"/>
    </source>
</evidence>
<dbReference type="InterPro" id="IPR016182">
    <property type="entry name" value="Cu_amine_oxidase_N-reg"/>
</dbReference>
<sequence>MTMLAVLAVLLVSTAVAAASSHSHPHPLDPLSAAELTAVRAAVLASPFVPARPLHFHYVGLDEPEKPEVLSYSYASATALLPRRALVIARADGQSHELLVDVTDASAPSVLSHAVHRGAGFPMMTTEDQVAAMALPPTYPPFVDSVRRRGLNVSDVGCGVISRGWFGASQPAYGGGRVAKMQCFVTAGSANFYARPLEGVTLVVDLDRVAIVGYRDRVVEPVPKADGTDYRAEKLGPPFTGPATAPGVVVQPEGRGFHIDGRVVRWANWEFHVGFDMRAGMVISLASIQDADDAAPGGQRRRRVLYRGFVSEVFVPYMDPAEEWYFHTFIDAGDYGLGVSASPLLRGADCPTNAAYFGGYYADADGKPVEAMDVICLFERYAGDVAWRHTEFGTRGRVETEVRPDVTLVARTVVTVGNYDYTLDWEFKTMGSIKCVVSLSGILEMKATSYTHVEQIKSDAHGTLVAENTVGVYHDHFITYHLDLDVDGTNNSFVKNTMVPERNTGDPATGGADTPRRSYWTVRRDVAETEADGQVNVDGGGPPADLLFVNPSKETKVGNEVGYRLVPAGATGASLLADDDYPQRRASYTKRQVWVTPYDRSEKWATGLYAEQGTGEDSLGAWSKRNRGIRDRDIVLWYTVGLHHIPYQEDFPVMPTLSGGFQLRPANFFDRNPLIRTRPPADHNNYPNCSCGVASM</sequence>
<dbReference type="InterPro" id="IPR015798">
    <property type="entry name" value="Cu_amine_oxidase_C"/>
</dbReference>
<evidence type="ECO:0000256" key="10">
    <source>
        <dbReference type="SAM" id="SignalP"/>
    </source>
</evidence>
<dbReference type="Gramene" id="EES05551">
    <property type="protein sequence ID" value="EES05551"/>
    <property type="gene ID" value="SORBI_3004G243400"/>
</dbReference>
<feature type="chain" id="PRO_5037564359" description="Amine oxidase" evidence="10">
    <location>
        <begin position="19"/>
        <end position="696"/>
    </location>
</feature>
<comment type="cofactor">
    <cofactor evidence="9">
        <name>Cu cation</name>
        <dbReference type="ChEBI" id="CHEBI:23378"/>
    </cofactor>
    <text evidence="9">Contains 1 topaquinone per subunit.</text>
</comment>
<evidence type="ECO:0000256" key="9">
    <source>
        <dbReference type="RuleBase" id="RU000672"/>
    </source>
</evidence>
<dbReference type="FunFam" id="3.10.450.40:FF:000005">
    <property type="entry name" value="Amine oxidase"/>
    <property type="match status" value="1"/>
</dbReference>
<evidence type="ECO:0000259" key="13">
    <source>
        <dbReference type="Pfam" id="PF02728"/>
    </source>
</evidence>
<dbReference type="GO" id="GO:0009308">
    <property type="term" value="P:amine metabolic process"/>
    <property type="evidence" value="ECO:0007669"/>
    <property type="project" value="UniProtKB-UniRule"/>
</dbReference>
<evidence type="ECO:0000256" key="8">
    <source>
        <dbReference type="PIRSR" id="PIRSR600269-51"/>
    </source>
</evidence>
<dbReference type="Pfam" id="PF02727">
    <property type="entry name" value="Cu_amine_oxidN2"/>
    <property type="match status" value="1"/>
</dbReference>
<evidence type="ECO:0000259" key="11">
    <source>
        <dbReference type="Pfam" id="PF01179"/>
    </source>
</evidence>
<feature type="active site" description="Proton acceptor" evidence="7">
    <location>
        <position position="331"/>
    </location>
</feature>
<gene>
    <name evidence="14" type="ORF">BDA96_04G259200</name>
</gene>
<name>A0A921R6N2_SORBI</name>
<dbReference type="InterPro" id="IPR036460">
    <property type="entry name" value="Cu_amine_oxidase_C_sf"/>
</dbReference>
<comment type="similarity">
    <text evidence="1 9">Belongs to the copper/topaquinone oxidase family.</text>
</comment>
<dbReference type="GO" id="GO:0048038">
    <property type="term" value="F:quinone binding"/>
    <property type="evidence" value="ECO:0007669"/>
    <property type="project" value="InterPro"/>
</dbReference>
<dbReference type="PANTHER" id="PTHR10638">
    <property type="entry name" value="COPPER AMINE OXIDASE"/>
    <property type="match status" value="1"/>
</dbReference>
<dbReference type="SUPFAM" id="SSF49998">
    <property type="entry name" value="Amine oxidase catalytic domain"/>
    <property type="match status" value="1"/>
</dbReference>
<organism evidence="14 15">
    <name type="scientific">Sorghum bicolor</name>
    <name type="common">Sorghum</name>
    <name type="synonym">Sorghum vulgare</name>
    <dbReference type="NCBI Taxonomy" id="4558"/>
    <lineage>
        <taxon>Eukaryota</taxon>
        <taxon>Viridiplantae</taxon>
        <taxon>Streptophyta</taxon>
        <taxon>Embryophyta</taxon>
        <taxon>Tracheophyta</taxon>
        <taxon>Spermatophyta</taxon>
        <taxon>Magnoliopsida</taxon>
        <taxon>Liliopsida</taxon>
        <taxon>Poales</taxon>
        <taxon>Poaceae</taxon>
        <taxon>PACMAD clade</taxon>
        <taxon>Panicoideae</taxon>
        <taxon>Andropogonodae</taxon>
        <taxon>Andropogoneae</taxon>
        <taxon>Sorghinae</taxon>
        <taxon>Sorghum</taxon>
    </lineage>
</organism>
<feature type="modified residue" description="2',4',5'-topaquinone" evidence="8">
    <location>
        <position position="419"/>
    </location>
</feature>
<dbReference type="InterPro" id="IPR000269">
    <property type="entry name" value="Cu_amine_oxidase"/>
</dbReference>
<dbReference type="OrthoDB" id="5379943at2759"/>
<evidence type="ECO:0000313" key="15">
    <source>
        <dbReference type="Proteomes" id="UP000807115"/>
    </source>
</evidence>
<dbReference type="AlphaFoldDB" id="A0A921R6N2"/>
<reference evidence="14" key="1">
    <citation type="journal article" date="2019" name="BMC Genomics">
        <title>A new reference genome for Sorghum bicolor reveals high levels of sequence similarity between sweet and grain genotypes: implications for the genetics of sugar metabolism.</title>
        <authorList>
            <person name="Cooper E.A."/>
            <person name="Brenton Z.W."/>
            <person name="Flinn B.S."/>
            <person name="Jenkins J."/>
            <person name="Shu S."/>
            <person name="Flowers D."/>
            <person name="Luo F."/>
            <person name="Wang Y."/>
            <person name="Xia P."/>
            <person name="Barry K."/>
            <person name="Daum C."/>
            <person name="Lipzen A."/>
            <person name="Yoshinaga Y."/>
            <person name="Schmutz J."/>
            <person name="Saski C."/>
            <person name="Vermerris W."/>
            <person name="Kresovich S."/>
        </authorList>
    </citation>
    <scope>NUCLEOTIDE SEQUENCE</scope>
</reference>
<evidence type="ECO:0000256" key="1">
    <source>
        <dbReference type="ARBA" id="ARBA00007983"/>
    </source>
</evidence>
<dbReference type="EC" id="1.4.3.-" evidence="9"/>
<protein>
    <recommendedName>
        <fullName evidence="9">Amine oxidase</fullName>
        <ecNumber evidence="9">1.4.3.-</ecNumber>
    </recommendedName>
</protein>
<keyword evidence="4 9" id="KW-0560">Oxidoreductase</keyword>
<accession>A0A921R6N2</accession>
<feature type="domain" description="Copper amine oxidase N2-terminal" evidence="12">
    <location>
        <begin position="26"/>
        <end position="106"/>
    </location>
</feature>
<evidence type="ECO:0000259" key="12">
    <source>
        <dbReference type="Pfam" id="PF02727"/>
    </source>
</evidence>
<feature type="active site" description="Schiff-base intermediate with substrate; via topaquinone" evidence="7">
    <location>
        <position position="419"/>
    </location>
</feature>
<feature type="domain" description="Copper amine oxidase N3-terminal" evidence="13">
    <location>
        <begin position="122"/>
        <end position="219"/>
    </location>
</feature>
<comment type="caution">
    <text evidence="14">The sequence shown here is derived from an EMBL/GenBank/DDBJ whole genome shotgun (WGS) entry which is preliminary data.</text>
</comment>
<keyword evidence="5 9" id="KW-0186">Copper</keyword>
<dbReference type="Pfam" id="PF02728">
    <property type="entry name" value="Cu_amine_oxidN3"/>
    <property type="match status" value="1"/>
</dbReference>
<dbReference type="GO" id="GO:0008131">
    <property type="term" value="F:primary methylamine oxidase activity"/>
    <property type="evidence" value="ECO:0007669"/>
    <property type="project" value="InterPro"/>
</dbReference>
<evidence type="ECO:0000256" key="4">
    <source>
        <dbReference type="ARBA" id="ARBA00023002"/>
    </source>
</evidence>
<dbReference type="FunFam" id="2.70.98.20:FF:000004">
    <property type="entry name" value="Amine oxidase"/>
    <property type="match status" value="1"/>
</dbReference>
<dbReference type="InterPro" id="IPR049947">
    <property type="entry name" value="Cu_Am_Ox_Cu-bd"/>
</dbReference>
<keyword evidence="6" id="KW-1015">Disulfide bond</keyword>
<evidence type="ECO:0000256" key="6">
    <source>
        <dbReference type="ARBA" id="ARBA00023157"/>
    </source>
</evidence>
<dbReference type="GO" id="GO:0005507">
    <property type="term" value="F:copper ion binding"/>
    <property type="evidence" value="ECO:0007669"/>
    <property type="project" value="InterPro"/>
</dbReference>
<reference evidence="14" key="2">
    <citation type="submission" date="2020-10" db="EMBL/GenBank/DDBJ databases">
        <authorList>
            <person name="Cooper E.A."/>
            <person name="Brenton Z.W."/>
            <person name="Flinn B.S."/>
            <person name="Jenkins J."/>
            <person name="Shu S."/>
            <person name="Flowers D."/>
            <person name="Luo F."/>
            <person name="Wang Y."/>
            <person name="Xia P."/>
            <person name="Barry K."/>
            <person name="Daum C."/>
            <person name="Lipzen A."/>
            <person name="Yoshinaga Y."/>
            <person name="Schmutz J."/>
            <person name="Saski C."/>
            <person name="Vermerris W."/>
            <person name="Kresovich S."/>
        </authorList>
    </citation>
    <scope>NUCLEOTIDE SEQUENCE</scope>
</reference>
<dbReference type="PROSITE" id="PS01165">
    <property type="entry name" value="COPPER_AMINE_OXID_2"/>
    <property type="match status" value="1"/>
</dbReference>
<dbReference type="SUPFAM" id="SSF54416">
    <property type="entry name" value="Amine oxidase N-terminal region"/>
    <property type="match status" value="2"/>
</dbReference>
<dbReference type="InterPro" id="IPR015800">
    <property type="entry name" value="Cu_amine_oxidase_N2"/>
</dbReference>
<dbReference type="FunFam" id="3.10.450.40:FF:000012">
    <property type="entry name" value="Amine oxidase"/>
    <property type="match status" value="1"/>
</dbReference>
<dbReference type="EMBL" id="CM027683">
    <property type="protein sequence ID" value="KAG0534199.1"/>
    <property type="molecule type" value="Genomic_DNA"/>
</dbReference>
<dbReference type="OMA" id="MWRHTES"/>
<comment type="PTM">
    <text evidence="8 9">Topaquinone (TPQ) is generated by copper-dependent autoxidation of a specific tyrosyl residue.</text>
</comment>
<evidence type="ECO:0000256" key="5">
    <source>
        <dbReference type="ARBA" id="ARBA00023008"/>
    </source>
</evidence>
<dbReference type="KEGG" id="sbi:8068603"/>
<feature type="signal peptide" evidence="10">
    <location>
        <begin position="1"/>
        <end position="18"/>
    </location>
</feature>
<dbReference type="InterPro" id="IPR015802">
    <property type="entry name" value="Cu_amine_oxidase_N3"/>
</dbReference>
<feature type="domain" description="Copper amine oxidase catalytic" evidence="11">
    <location>
        <begin position="249"/>
        <end position="674"/>
    </location>
</feature>
<dbReference type="Proteomes" id="UP000807115">
    <property type="component" value="Chromosome 4"/>
</dbReference>
<proteinExistence type="inferred from homology"/>
<dbReference type="PANTHER" id="PTHR10638:SF67">
    <property type="entry name" value="AMINE OXIDASE"/>
    <property type="match status" value="1"/>
</dbReference>
<keyword evidence="10" id="KW-0732">Signal</keyword>
<evidence type="ECO:0000256" key="3">
    <source>
        <dbReference type="ARBA" id="ARBA00022772"/>
    </source>
</evidence>
<dbReference type="Pfam" id="PF01179">
    <property type="entry name" value="Cu_amine_oxid"/>
    <property type="match status" value="1"/>
</dbReference>
<dbReference type="Gene3D" id="3.10.450.40">
    <property type="match status" value="2"/>
</dbReference>
<evidence type="ECO:0000256" key="2">
    <source>
        <dbReference type="ARBA" id="ARBA00022723"/>
    </source>
</evidence>
<keyword evidence="2 9" id="KW-0479">Metal-binding</keyword>
<evidence type="ECO:0000313" key="14">
    <source>
        <dbReference type="EMBL" id="KAG0534199.1"/>
    </source>
</evidence>